<keyword evidence="1" id="KW-0812">Transmembrane</keyword>
<evidence type="ECO:0000313" key="4">
    <source>
        <dbReference type="Proteomes" id="UP000724148"/>
    </source>
</evidence>
<keyword evidence="2" id="KW-0732">Signal</keyword>
<keyword evidence="1" id="KW-0472">Membrane</keyword>
<gene>
    <name evidence="3" type="ORF">HYT40_02650</name>
</gene>
<feature type="transmembrane region" description="Helical" evidence="1">
    <location>
        <begin position="86"/>
        <end position="106"/>
    </location>
</feature>
<dbReference type="AlphaFoldDB" id="A0A931SDK6"/>
<name>A0A931SDK6_9BACT</name>
<organism evidence="3 4">
    <name type="scientific">Candidatus Sungiibacteriota bacterium</name>
    <dbReference type="NCBI Taxonomy" id="2750080"/>
    <lineage>
        <taxon>Bacteria</taxon>
        <taxon>Candidatus Sungiibacteriota</taxon>
    </lineage>
</organism>
<accession>A0A931SDK6</accession>
<feature type="signal peptide" evidence="2">
    <location>
        <begin position="1"/>
        <end position="28"/>
    </location>
</feature>
<evidence type="ECO:0000256" key="2">
    <source>
        <dbReference type="SAM" id="SignalP"/>
    </source>
</evidence>
<proteinExistence type="predicted"/>
<evidence type="ECO:0000313" key="3">
    <source>
        <dbReference type="EMBL" id="MBI2097025.1"/>
    </source>
</evidence>
<dbReference type="EMBL" id="JACOZA010000073">
    <property type="protein sequence ID" value="MBI2097025.1"/>
    <property type="molecule type" value="Genomic_DNA"/>
</dbReference>
<reference evidence="3" key="1">
    <citation type="submission" date="2020-07" db="EMBL/GenBank/DDBJ databases">
        <title>Huge and variable diversity of episymbiotic CPR bacteria and DPANN archaea in groundwater ecosystems.</title>
        <authorList>
            <person name="He C.Y."/>
            <person name="Keren R."/>
            <person name="Whittaker M."/>
            <person name="Farag I.F."/>
            <person name="Doudna J."/>
            <person name="Cate J.H.D."/>
            <person name="Banfield J.F."/>
        </authorList>
    </citation>
    <scope>NUCLEOTIDE SEQUENCE</scope>
    <source>
        <strain evidence="3">NC_groundwater_193_Ag_S-0.1um_51_7</strain>
    </source>
</reference>
<dbReference type="Proteomes" id="UP000724148">
    <property type="component" value="Unassembled WGS sequence"/>
</dbReference>
<feature type="chain" id="PRO_5037135445" evidence="2">
    <location>
        <begin position="29"/>
        <end position="197"/>
    </location>
</feature>
<protein>
    <submittedName>
        <fullName evidence="3">Uncharacterized protein</fullName>
    </submittedName>
</protein>
<evidence type="ECO:0000256" key="1">
    <source>
        <dbReference type="SAM" id="Phobius"/>
    </source>
</evidence>
<keyword evidence="1" id="KW-1133">Transmembrane helix</keyword>
<comment type="caution">
    <text evidence="3">The sequence shown here is derived from an EMBL/GenBank/DDBJ whole genome shotgun (WGS) entry which is preliminary data.</text>
</comment>
<sequence>MVTRLILVFFVAVLIVTVLAVSSASASADSLPDELFADWPVVLNESRSVLILNPQMKMPPRSVLIVTAEHRDDPSPAELGVRGQTAIAFLITPAVLPSLVILATRFREVTFFDGMAVYGGEISQLETFVRYGGVLQKVEETSLPVAEVLAPSFDIFELLPRAKAAALRFIDERLNQLLKIPEPSKPSPCIGQECLDA</sequence>